<sequence length="143" mass="16137">MPLAPKFRTYDRQQPTYETKNPVPLGSFGPAVRLPLGRIVLGRSGAKCSDCNAGFFVHHDNEWDWLGGFLTVAKIRELLGFEEDKGRLIDQFEMPNIRAVHFLLHDHLDRGYDACMAVVRRTNCHDVGGVGDDGKKEKTQINK</sequence>
<accession>Q0CNR9</accession>
<reference evidence="3" key="1">
    <citation type="submission" date="2005-09" db="EMBL/GenBank/DDBJ databases">
        <title>Annotation of the Aspergillus terreus NIH2624 genome.</title>
        <authorList>
            <person name="Birren B.W."/>
            <person name="Lander E.S."/>
            <person name="Galagan J.E."/>
            <person name="Nusbaum C."/>
            <person name="Devon K."/>
            <person name="Henn M."/>
            <person name="Ma L.-J."/>
            <person name="Jaffe D.B."/>
            <person name="Butler J."/>
            <person name="Alvarez P."/>
            <person name="Gnerre S."/>
            <person name="Grabherr M."/>
            <person name="Kleber M."/>
            <person name="Mauceli E.W."/>
            <person name="Brockman W."/>
            <person name="Rounsley S."/>
            <person name="Young S.K."/>
            <person name="LaButti K."/>
            <person name="Pushparaj V."/>
            <person name="DeCaprio D."/>
            <person name="Crawford M."/>
            <person name="Koehrsen M."/>
            <person name="Engels R."/>
            <person name="Montgomery P."/>
            <person name="Pearson M."/>
            <person name="Howarth C."/>
            <person name="Larson L."/>
            <person name="Luoma S."/>
            <person name="White J."/>
            <person name="Alvarado L."/>
            <person name="Kodira C.D."/>
            <person name="Zeng Q."/>
            <person name="Oleary S."/>
            <person name="Yandava C."/>
            <person name="Denning D.W."/>
            <person name="Nierman W.C."/>
            <person name="Milne T."/>
            <person name="Madden K."/>
        </authorList>
    </citation>
    <scope>NUCLEOTIDE SEQUENCE [LARGE SCALE GENOMIC DNA]</scope>
    <source>
        <strain evidence="3">NIH 2624 / FGSC A1156</strain>
    </source>
</reference>
<dbReference type="VEuPathDB" id="FungiDB:ATEG_04665"/>
<dbReference type="EMBL" id="CH476599">
    <property type="protein sequence ID" value="EAU35112.1"/>
    <property type="molecule type" value="Genomic_DNA"/>
</dbReference>
<dbReference type="eggNOG" id="ENOG502QS8D">
    <property type="taxonomic scope" value="Eukaryota"/>
</dbReference>
<protein>
    <recommendedName>
        <fullName evidence="1">AtuA-like ferredoxin-fold domain-containing protein</fullName>
    </recommendedName>
</protein>
<dbReference type="InterPro" id="IPR056362">
    <property type="entry name" value="AtuA-like_ferredoxin_dom"/>
</dbReference>
<name>Q0CNR9_ASPTN</name>
<dbReference type="RefSeq" id="XP_001213843.1">
    <property type="nucleotide sequence ID" value="XM_001213843.1"/>
</dbReference>
<dbReference type="AlphaFoldDB" id="Q0CNR9"/>
<dbReference type="STRING" id="341663.Q0CNR9"/>
<organism evidence="2 3">
    <name type="scientific">Aspergillus terreus (strain NIH 2624 / FGSC A1156)</name>
    <dbReference type="NCBI Taxonomy" id="341663"/>
    <lineage>
        <taxon>Eukaryota</taxon>
        <taxon>Fungi</taxon>
        <taxon>Dikarya</taxon>
        <taxon>Ascomycota</taxon>
        <taxon>Pezizomycotina</taxon>
        <taxon>Eurotiomycetes</taxon>
        <taxon>Eurotiomycetidae</taxon>
        <taxon>Eurotiales</taxon>
        <taxon>Aspergillaceae</taxon>
        <taxon>Aspergillus</taxon>
        <taxon>Aspergillus subgen. Circumdati</taxon>
    </lineage>
</organism>
<gene>
    <name evidence="2" type="ORF">ATEG_04665</name>
</gene>
<feature type="domain" description="AtuA-like ferredoxin-fold" evidence="1">
    <location>
        <begin position="35"/>
        <end position="114"/>
    </location>
</feature>
<dbReference type="PANTHER" id="PTHR47585">
    <property type="match status" value="1"/>
</dbReference>
<proteinExistence type="predicted"/>
<dbReference type="GeneID" id="4320022"/>
<evidence type="ECO:0000313" key="3">
    <source>
        <dbReference type="Proteomes" id="UP000007963"/>
    </source>
</evidence>
<dbReference type="PANTHER" id="PTHR47585:SF2">
    <property type="entry name" value="DUF1446 DOMAIN PROTEIN (AFU_ORTHOLOGUE AFUA_6G11420)"/>
    <property type="match status" value="1"/>
</dbReference>
<dbReference type="OrthoDB" id="10265871at2759"/>
<evidence type="ECO:0000313" key="2">
    <source>
        <dbReference type="EMBL" id="EAU35112.1"/>
    </source>
</evidence>
<evidence type="ECO:0000259" key="1">
    <source>
        <dbReference type="Pfam" id="PF23544"/>
    </source>
</evidence>
<dbReference type="HOGENOM" id="CLU_1805782_0_0_1"/>
<dbReference type="Proteomes" id="UP000007963">
    <property type="component" value="Unassembled WGS sequence"/>
</dbReference>
<dbReference type="Pfam" id="PF23544">
    <property type="entry name" value="AtuA_ferredoxin"/>
    <property type="match status" value="1"/>
</dbReference>